<gene>
    <name evidence="1" type="ORF">F2Q68_00014922</name>
</gene>
<accession>A0A8S9H842</accession>
<evidence type="ECO:0008006" key="3">
    <source>
        <dbReference type="Google" id="ProtNLM"/>
    </source>
</evidence>
<sequence length="184" mass="20556">MDQFLSSLHAEFTMLLSAMRSSLQLELTSMSFESDCHELVKLINAVPPSILGMTDLLLFRQSLVTKQKYRTHFYEYSSEKSSEVWSELSISSRTSLTLPPLSCSPSGLLSSQILSLLCLSLSPDLPHLIAMKSMVSRLQIYAALCPSLLPMRPEAQYHAYSSTAAVSDSYLPCKSSRYNKILTF</sequence>
<reference evidence="1" key="1">
    <citation type="submission" date="2019-12" db="EMBL/GenBank/DDBJ databases">
        <title>Genome sequencing and annotation of Brassica cretica.</title>
        <authorList>
            <person name="Studholme D.J."/>
            <person name="Sarris P.F."/>
        </authorList>
    </citation>
    <scope>NUCLEOTIDE SEQUENCE</scope>
    <source>
        <strain evidence="1">PFS-001/15</strain>
        <tissue evidence="1">Leaf</tissue>
    </source>
</reference>
<proteinExistence type="predicted"/>
<name>A0A8S9H842_BRACR</name>
<protein>
    <recommendedName>
        <fullName evidence="3">RNase H type-1 domain-containing protein</fullName>
    </recommendedName>
</protein>
<dbReference type="Proteomes" id="UP000712281">
    <property type="component" value="Unassembled WGS sequence"/>
</dbReference>
<dbReference type="AlphaFoldDB" id="A0A8S9H842"/>
<evidence type="ECO:0000313" key="1">
    <source>
        <dbReference type="EMBL" id="KAF2554705.1"/>
    </source>
</evidence>
<organism evidence="1 2">
    <name type="scientific">Brassica cretica</name>
    <name type="common">Mustard</name>
    <dbReference type="NCBI Taxonomy" id="69181"/>
    <lineage>
        <taxon>Eukaryota</taxon>
        <taxon>Viridiplantae</taxon>
        <taxon>Streptophyta</taxon>
        <taxon>Embryophyta</taxon>
        <taxon>Tracheophyta</taxon>
        <taxon>Spermatophyta</taxon>
        <taxon>Magnoliopsida</taxon>
        <taxon>eudicotyledons</taxon>
        <taxon>Gunneridae</taxon>
        <taxon>Pentapetalae</taxon>
        <taxon>rosids</taxon>
        <taxon>malvids</taxon>
        <taxon>Brassicales</taxon>
        <taxon>Brassicaceae</taxon>
        <taxon>Brassiceae</taxon>
        <taxon>Brassica</taxon>
    </lineage>
</organism>
<dbReference type="EMBL" id="QGKW02001940">
    <property type="protein sequence ID" value="KAF2554705.1"/>
    <property type="molecule type" value="Genomic_DNA"/>
</dbReference>
<evidence type="ECO:0000313" key="2">
    <source>
        <dbReference type="Proteomes" id="UP000712281"/>
    </source>
</evidence>
<comment type="caution">
    <text evidence="1">The sequence shown here is derived from an EMBL/GenBank/DDBJ whole genome shotgun (WGS) entry which is preliminary data.</text>
</comment>